<reference evidence="1 2" key="1">
    <citation type="journal article" date="2016" name="Proc. Natl. Acad. Sci. U.S.A.">
        <title>Lipid metabolic changes in an early divergent fungus govern the establishment of a mutualistic symbiosis with endobacteria.</title>
        <authorList>
            <person name="Lastovetsky O.A."/>
            <person name="Gaspar M.L."/>
            <person name="Mondo S.J."/>
            <person name="LaButti K.M."/>
            <person name="Sandor L."/>
            <person name="Grigoriev I.V."/>
            <person name="Henry S.A."/>
            <person name="Pawlowska T.E."/>
        </authorList>
    </citation>
    <scope>NUCLEOTIDE SEQUENCE [LARGE SCALE GENOMIC DNA]</scope>
    <source>
        <strain evidence="1 2">ATCC 11559</strain>
    </source>
</reference>
<accession>A0A1X0RUU0</accession>
<name>A0A1X0RUU0_RHIZD</name>
<sequence length="178" mass="20953">MPDRFDNASFWIPSCAHWTIPNPTRKFNAVPILIVKTPLGQLRFLWHKDYDLLTQSRHSPLALHRSLLLRPQYCCPPKLNFWFSIFERYSLPDKFLTADEIWFVLISFVTMDEQTVVDTDALCFFGASISTIWKYHWRCVFDNTPWHTITVVNSFELKHSGFMSLLSFERKLSSSIDT</sequence>
<proteinExistence type="predicted"/>
<dbReference type="EMBL" id="KV921410">
    <property type="protein sequence ID" value="ORE15776.1"/>
    <property type="molecule type" value="Genomic_DNA"/>
</dbReference>
<protein>
    <submittedName>
        <fullName evidence="1">Uncharacterized protein</fullName>
    </submittedName>
</protein>
<evidence type="ECO:0000313" key="1">
    <source>
        <dbReference type="EMBL" id="ORE15776.1"/>
    </source>
</evidence>
<evidence type="ECO:0000313" key="2">
    <source>
        <dbReference type="Proteomes" id="UP000242381"/>
    </source>
</evidence>
<dbReference type="VEuPathDB" id="FungiDB:BCV72DRAFT_334748"/>
<organism evidence="1 2">
    <name type="scientific">Rhizopus microsporus</name>
    <dbReference type="NCBI Taxonomy" id="58291"/>
    <lineage>
        <taxon>Eukaryota</taxon>
        <taxon>Fungi</taxon>
        <taxon>Fungi incertae sedis</taxon>
        <taxon>Mucoromycota</taxon>
        <taxon>Mucoromycotina</taxon>
        <taxon>Mucoromycetes</taxon>
        <taxon>Mucorales</taxon>
        <taxon>Mucorineae</taxon>
        <taxon>Rhizopodaceae</taxon>
        <taxon>Rhizopus</taxon>
    </lineage>
</organism>
<dbReference type="Proteomes" id="UP000242381">
    <property type="component" value="Unassembled WGS sequence"/>
</dbReference>
<dbReference type="AlphaFoldDB" id="A0A1X0RUU0"/>
<gene>
    <name evidence="1" type="ORF">BCV71DRAFT_273192</name>
</gene>